<dbReference type="EMBL" id="GIFC01013402">
    <property type="protein sequence ID" value="MXU95485.1"/>
    <property type="molecule type" value="Transcribed_RNA"/>
</dbReference>
<evidence type="ECO:0000256" key="2">
    <source>
        <dbReference type="SAM" id="SignalP"/>
    </source>
</evidence>
<protein>
    <submittedName>
        <fullName evidence="3">Putative secreted protein</fullName>
    </submittedName>
</protein>
<proteinExistence type="predicted"/>
<sequence>MQFAGHFRISSVCACCLIFRVCPAGKMDDSSQGDVTTFQRKRKREGEGVRRRSQMHPFGPPTTDPAAISSRRPKITDDTSAPARHTHTHTHSQQNFADNTAGALLAEKNISRHTSLFCHEQNKHRCTTFSFRNASSWCKKRELEPRELCKPLLDPHQVVTDLRFKKKKKKQKNNTSKKKLGDDAGEL</sequence>
<reference evidence="3" key="1">
    <citation type="submission" date="2019-12" db="EMBL/GenBank/DDBJ databases">
        <title>An insight into the sialome of adult female Ixodes ricinus ticks feeding for 6 days.</title>
        <authorList>
            <person name="Perner J."/>
            <person name="Ribeiro J.M.C."/>
        </authorList>
    </citation>
    <scope>NUCLEOTIDE SEQUENCE</scope>
    <source>
        <strain evidence="3">Semi-engorged</strain>
        <tissue evidence="3">Salivary glands</tissue>
    </source>
</reference>
<accession>A0A6B0V142</accession>
<evidence type="ECO:0000256" key="1">
    <source>
        <dbReference type="SAM" id="MobiDB-lite"/>
    </source>
</evidence>
<organism evidence="3">
    <name type="scientific">Ixodes ricinus</name>
    <name type="common">Common tick</name>
    <name type="synonym">Acarus ricinus</name>
    <dbReference type="NCBI Taxonomy" id="34613"/>
    <lineage>
        <taxon>Eukaryota</taxon>
        <taxon>Metazoa</taxon>
        <taxon>Ecdysozoa</taxon>
        <taxon>Arthropoda</taxon>
        <taxon>Chelicerata</taxon>
        <taxon>Arachnida</taxon>
        <taxon>Acari</taxon>
        <taxon>Parasitiformes</taxon>
        <taxon>Ixodida</taxon>
        <taxon>Ixodoidea</taxon>
        <taxon>Ixodidae</taxon>
        <taxon>Ixodinae</taxon>
        <taxon>Ixodes</taxon>
    </lineage>
</organism>
<keyword evidence="2" id="KW-0732">Signal</keyword>
<feature type="region of interest" description="Disordered" evidence="1">
    <location>
        <begin position="163"/>
        <end position="187"/>
    </location>
</feature>
<feature type="chain" id="PRO_5025523839" evidence="2">
    <location>
        <begin position="25"/>
        <end position="187"/>
    </location>
</feature>
<evidence type="ECO:0000313" key="3">
    <source>
        <dbReference type="EMBL" id="MXU95485.1"/>
    </source>
</evidence>
<feature type="compositionally biased region" description="Basic residues" evidence="1">
    <location>
        <begin position="164"/>
        <end position="178"/>
    </location>
</feature>
<name>A0A6B0V142_IXORI</name>
<feature type="signal peptide" evidence="2">
    <location>
        <begin position="1"/>
        <end position="24"/>
    </location>
</feature>
<dbReference type="AlphaFoldDB" id="A0A6B0V142"/>
<feature type="region of interest" description="Disordered" evidence="1">
    <location>
        <begin position="27"/>
        <end position="97"/>
    </location>
</feature>